<name>A0ABQ1IZZ7_9SPHN</name>
<dbReference type="Gene3D" id="3.40.50.360">
    <property type="match status" value="1"/>
</dbReference>
<evidence type="ECO:0000313" key="3">
    <source>
        <dbReference type="EMBL" id="GGB56779.1"/>
    </source>
</evidence>
<accession>A0ABQ1IZZ7</accession>
<keyword evidence="4" id="KW-1185">Reference proteome</keyword>
<feature type="region of interest" description="Disordered" evidence="1">
    <location>
        <begin position="230"/>
        <end position="253"/>
    </location>
</feature>
<dbReference type="SUPFAM" id="SSF52218">
    <property type="entry name" value="Flavoproteins"/>
    <property type="match status" value="1"/>
</dbReference>
<evidence type="ECO:0000259" key="2">
    <source>
        <dbReference type="Pfam" id="PF03358"/>
    </source>
</evidence>
<evidence type="ECO:0000256" key="1">
    <source>
        <dbReference type="SAM" id="MobiDB-lite"/>
    </source>
</evidence>
<dbReference type="PANTHER" id="PTHR43590">
    <property type="entry name" value="ARSENIC RESISTANCE PROTEIN ARSH (AFU_ORTHOLOGUE AFUA_5G15030)"/>
    <property type="match status" value="1"/>
</dbReference>
<dbReference type="InterPro" id="IPR029039">
    <property type="entry name" value="Flavoprotein-like_sf"/>
</dbReference>
<sequence length="253" mass="28536">MTAEPAFERLRHLADADHLPALNPEFAHRIPATGLGPLDPKPRILLLYGSLRERSYSRLVIEESARLLEYFGCETRIFDPFDLPLPDQVEGDDHPAVAELRAHSMWSEGQIWCSPERHGQITGIMKTQIDHLPLAYQGMRPTQGRTLAVMQVSAGSQSFNSVNTLRILGRWMRMFTIPNQSSVAKAYQEFDEAGRMLPSAYYDRIVDVVEELVRFTVLLRPHADQLVDRYSERKDSGQPVATPVEAAGIARAQ</sequence>
<dbReference type="EMBL" id="BMGD01000002">
    <property type="protein sequence ID" value="GGB56779.1"/>
    <property type="molecule type" value="Genomic_DNA"/>
</dbReference>
<evidence type="ECO:0000313" key="4">
    <source>
        <dbReference type="Proteomes" id="UP000614261"/>
    </source>
</evidence>
<gene>
    <name evidence="3" type="ORF">GCM10010833_09380</name>
</gene>
<dbReference type="Pfam" id="PF03358">
    <property type="entry name" value="FMN_red"/>
    <property type="match status" value="1"/>
</dbReference>
<feature type="domain" description="NADPH-dependent FMN reductase-like" evidence="2">
    <location>
        <begin position="42"/>
        <end position="187"/>
    </location>
</feature>
<reference evidence="4" key="1">
    <citation type="journal article" date="2019" name="Int. J. Syst. Evol. Microbiol.">
        <title>The Global Catalogue of Microorganisms (GCM) 10K type strain sequencing project: providing services to taxonomists for standard genome sequencing and annotation.</title>
        <authorList>
            <consortium name="The Broad Institute Genomics Platform"/>
            <consortium name="The Broad Institute Genome Sequencing Center for Infectious Disease"/>
            <person name="Wu L."/>
            <person name="Ma J."/>
        </authorList>
    </citation>
    <scope>NUCLEOTIDE SEQUENCE [LARGE SCALE GENOMIC DNA]</scope>
    <source>
        <strain evidence="4">CGMCC 1.12851</strain>
    </source>
</reference>
<dbReference type="PANTHER" id="PTHR43590:SF1">
    <property type="entry name" value="ARSENIC RESISTANCE PROTEIN ARSH (AFU_ORTHOLOGUE AFUA_5G15030)"/>
    <property type="match status" value="1"/>
</dbReference>
<dbReference type="InterPro" id="IPR005025">
    <property type="entry name" value="FMN_Rdtase-like_dom"/>
</dbReference>
<organism evidence="3 4">
    <name type="scientific">Blastomonas aquatica</name>
    <dbReference type="NCBI Taxonomy" id="1510276"/>
    <lineage>
        <taxon>Bacteria</taxon>
        <taxon>Pseudomonadati</taxon>
        <taxon>Pseudomonadota</taxon>
        <taxon>Alphaproteobacteria</taxon>
        <taxon>Sphingomonadales</taxon>
        <taxon>Sphingomonadaceae</taxon>
        <taxon>Blastomonas</taxon>
    </lineage>
</organism>
<dbReference type="Proteomes" id="UP000614261">
    <property type="component" value="Unassembled WGS sequence"/>
</dbReference>
<dbReference type="RefSeq" id="WP_188513248.1">
    <property type="nucleotide sequence ID" value="NZ_BMGD01000002.1"/>
</dbReference>
<proteinExistence type="predicted"/>
<dbReference type="InterPro" id="IPR014063">
    <property type="entry name" value="Arsenate-R_ArsH"/>
</dbReference>
<dbReference type="NCBIfam" id="TIGR02690">
    <property type="entry name" value="resist_ArsH"/>
    <property type="match status" value="1"/>
</dbReference>
<comment type="caution">
    <text evidence="3">The sequence shown here is derived from an EMBL/GenBank/DDBJ whole genome shotgun (WGS) entry which is preliminary data.</text>
</comment>
<protein>
    <submittedName>
        <fullName evidence="3">Arsenical resistance protein ArsH</fullName>
    </submittedName>
</protein>